<sequence length="82" mass="9174">MLHLGNCGKRSCSSPKPNLWFQLHHRGMLPVPLVTRGGPGLFLSCFQSWVTASWRAGMASSWLRHWRNSSSPARTKPRTLSG</sequence>
<organism evidence="1 2">
    <name type="scientific">Polarella glacialis</name>
    <name type="common">Dinoflagellate</name>
    <dbReference type="NCBI Taxonomy" id="89957"/>
    <lineage>
        <taxon>Eukaryota</taxon>
        <taxon>Sar</taxon>
        <taxon>Alveolata</taxon>
        <taxon>Dinophyceae</taxon>
        <taxon>Suessiales</taxon>
        <taxon>Suessiaceae</taxon>
        <taxon>Polarella</taxon>
    </lineage>
</organism>
<dbReference type="AlphaFoldDB" id="A0A813I469"/>
<reference evidence="1" key="1">
    <citation type="submission" date="2021-02" db="EMBL/GenBank/DDBJ databases">
        <authorList>
            <person name="Dougan E. K."/>
            <person name="Rhodes N."/>
            <person name="Thang M."/>
            <person name="Chan C."/>
        </authorList>
    </citation>
    <scope>NUCLEOTIDE SEQUENCE</scope>
</reference>
<evidence type="ECO:0000313" key="2">
    <source>
        <dbReference type="Proteomes" id="UP000626109"/>
    </source>
</evidence>
<dbReference type="EMBL" id="CAJNNW010003422">
    <property type="protein sequence ID" value="CAE8645330.1"/>
    <property type="molecule type" value="Genomic_DNA"/>
</dbReference>
<evidence type="ECO:0000313" key="1">
    <source>
        <dbReference type="EMBL" id="CAE8645330.1"/>
    </source>
</evidence>
<gene>
    <name evidence="1" type="ORF">PGLA2088_LOCUS3817</name>
</gene>
<proteinExistence type="predicted"/>
<name>A0A813I469_POLGL</name>
<accession>A0A813I469</accession>
<comment type="caution">
    <text evidence="1">The sequence shown here is derived from an EMBL/GenBank/DDBJ whole genome shotgun (WGS) entry which is preliminary data.</text>
</comment>
<dbReference type="Proteomes" id="UP000626109">
    <property type="component" value="Unassembled WGS sequence"/>
</dbReference>
<protein>
    <submittedName>
        <fullName evidence="1">Uncharacterized protein</fullName>
    </submittedName>
</protein>